<evidence type="ECO:0000256" key="1">
    <source>
        <dbReference type="SAM" id="MobiDB-lite"/>
    </source>
</evidence>
<feature type="compositionally biased region" description="Low complexity" evidence="1">
    <location>
        <begin position="505"/>
        <end position="524"/>
    </location>
</feature>
<proteinExistence type="predicted"/>
<name>A0A1X6PKJ4_PORUM</name>
<dbReference type="AlphaFoldDB" id="A0A1X6PKJ4"/>
<dbReference type="Proteomes" id="UP000218209">
    <property type="component" value="Unassembled WGS sequence"/>
</dbReference>
<feature type="compositionally biased region" description="Gly residues" evidence="1">
    <location>
        <begin position="441"/>
        <end position="451"/>
    </location>
</feature>
<feature type="compositionally biased region" description="Basic residues" evidence="1">
    <location>
        <begin position="458"/>
        <end position="467"/>
    </location>
</feature>
<sequence length="678" mass="66498">MASSPAMGQAPIPATVDAAPAAGVIEAVGLAPDAAELARWTRVMTPASVTSAMNPGAPLRFRLDALPTEQQNWLFPAPLWAPLPPGACGGPGGGPPLTPFSPSTFAASISRERVMTTTAGLSPFLILAGVTLLVAQRMTADGEALLGVTVSDWATNKMDAVGPGLPSCVATIQRVVMAAGGFLTSTELGGGSHVLIEWARPRTEGGEAGVLAATTAGTLGEGGGGVVASAASPSPTGLYGPVDVVGSAALEALFYSVCADGRHFGALVDLLEPPPPAIDGGMPSPLLLPPVLPYEITTSSCSVYAQVRLRSLALQLVPVAVPAALPLRSAAGAVGTACASAPDCSVRRRVAPPTAESALAASTNNATAAAAAAAAADVVDFPQSSRATMAIAPAGGAVGLASAMATAVAATARGLIPMAVVAASEGSLAIGSGGVACGGGNGNGSGSGSGSGSPDVPRRHRRRRRRLGGVPPPGMDPAGDAWARILRNREAARRSNEKRRRRRLAALASGTGVEGAPSVASPSAAGSAAGAAAAATAAAVASPPGTAGVVGEPAAGMEAALAAAAAAAVAGEGAGRGRVGVRLAPAGMNISSAWPCYTSSPVEVEEVADLLQLRGAVATVLGAPKASRDASLAHPAGLLMPDQVLAVALSSSSSGHQQAMLARVGGTVWESVGERKDS</sequence>
<protein>
    <submittedName>
        <fullName evidence="2">Uncharacterized protein</fullName>
    </submittedName>
</protein>
<organism evidence="2 3">
    <name type="scientific">Porphyra umbilicalis</name>
    <name type="common">Purple laver</name>
    <name type="synonym">Red alga</name>
    <dbReference type="NCBI Taxonomy" id="2786"/>
    <lineage>
        <taxon>Eukaryota</taxon>
        <taxon>Rhodophyta</taxon>
        <taxon>Bangiophyceae</taxon>
        <taxon>Bangiales</taxon>
        <taxon>Bangiaceae</taxon>
        <taxon>Porphyra</taxon>
    </lineage>
</organism>
<reference evidence="2 3" key="1">
    <citation type="submission" date="2017-03" db="EMBL/GenBank/DDBJ databases">
        <title>WGS assembly of Porphyra umbilicalis.</title>
        <authorList>
            <person name="Brawley S.H."/>
            <person name="Blouin N.A."/>
            <person name="Ficko-Blean E."/>
            <person name="Wheeler G.L."/>
            <person name="Lohr M."/>
            <person name="Goodson H.V."/>
            <person name="Jenkins J.W."/>
            <person name="Blaby-Haas C.E."/>
            <person name="Helliwell K.E."/>
            <person name="Chan C."/>
            <person name="Marriage T."/>
            <person name="Bhattacharya D."/>
            <person name="Klein A.S."/>
            <person name="Badis Y."/>
            <person name="Brodie J."/>
            <person name="Cao Y."/>
            <person name="Collen J."/>
            <person name="Dittami S.M."/>
            <person name="Gachon C.M."/>
            <person name="Green B.R."/>
            <person name="Karpowicz S."/>
            <person name="Kim J.W."/>
            <person name="Kudahl U."/>
            <person name="Lin S."/>
            <person name="Michel G."/>
            <person name="Mittag M."/>
            <person name="Olson B.J."/>
            <person name="Pangilinan J."/>
            <person name="Peng Y."/>
            <person name="Qiu H."/>
            <person name="Shu S."/>
            <person name="Singer J.T."/>
            <person name="Smith A.G."/>
            <person name="Sprecher B.N."/>
            <person name="Wagner V."/>
            <person name="Wang W."/>
            <person name="Wang Z.-Y."/>
            <person name="Yan J."/>
            <person name="Yarish C."/>
            <person name="Zoeuner-Riek S."/>
            <person name="Zhuang Y."/>
            <person name="Zou Y."/>
            <person name="Lindquist E.A."/>
            <person name="Grimwood J."/>
            <person name="Barry K."/>
            <person name="Rokhsar D.S."/>
            <person name="Schmutz J."/>
            <person name="Stiller J.W."/>
            <person name="Grossman A.R."/>
            <person name="Prochnik S.E."/>
        </authorList>
    </citation>
    <scope>NUCLEOTIDE SEQUENCE [LARGE SCALE GENOMIC DNA]</scope>
    <source>
        <strain evidence="2">4086291</strain>
    </source>
</reference>
<evidence type="ECO:0000313" key="2">
    <source>
        <dbReference type="EMBL" id="OSX81362.1"/>
    </source>
</evidence>
<accession>A0A1X6PKJ4</accession>
<evidence type="ECO:0000313" key="3">
    <source>
        <dbReference type="Proteomes" id="UP000218209"/>
    </source>
</evidence>
<keyword evidence="3" id="KW-1185">Reference proteome</keyword>
<dbReference type="EMBL" id="KV918763">
    <property type="protein sequence ID" value="OSX81362.1"/>
    <property type="molecule type" value="Genomic_DNA"/>
</dbReference>
<gene>
    <name evidence="2" type="ORF">BU14_0022s0082</name>
</gene>
<feature type="region of interest" description="Disordered" evidence="1">
    <location>
        <begin position="441"/>
        <end position="524"/>
    </location>
</feature>